<organism evidence="9 10">
    <name type="scientific">Nocardiopsis alborubida</name>
    <dbReference type="NCBI Taxonomy" id="146802"/>
    <lineage>
        <taxon>Bacteria</taxon>
        <taxon>Bacillati</taxon>
        <taxon>Actinomycetota</taxon>
        <taxon>Actinomycetes</taxon>
        <taxon>Streptosporangiales</taxon>
        <taxon>Nocardiopsidaceae</taxon>
        <taxon>Nocardiopsis</taxon>
    </lineage>
</organism>
<accession>A0A7X6MDX5</accession>
<feature type="domain" description="Divergent 4Fe-4S mono-cluster" evidence="8">
    <location>
        <begin position="1"/>
        <end position="63"/>
    </location>
</feature>
<dbReference type="InterPro" id="IPR010693">
    <property type="entry name" value="Divergent_4Fe-4S_mono-cluster"/>
</dbReference>
<evidence type="ECO:0000256" key="1">
    <source>
        <dbReference type="ARBA" id="ARBA00001927"/>
    </source>
</evidence>
<keyword evidence="4" id="KW-0249">Electron transport</keyword>
<keyword evidence="6" id="KW-0411">Iron-sulfur</keyword>
<sequence length="65" mass="7000">MRVTVHPEVCIGAGQCVIAADRVFDQGEEDGLVRLRTDRPGPRDAAHVRNAVDRCPSGAIELTSD</sequence>
<proteinExistence type="predicted"/>
<comment type="cofactor">
    <cofactor evidence="1">
        <name>[3Fe-4S] cluster</name>
        <dbReference type="ChEBI" id="CHEBI:21137"/>
    </cofactor>
</comment>
<dbReference type="EMBL" id="JAAXPG010000014">
    <property type="protein sequence ID" value="NKY99155.1"/>
    <property type="molecule type" value="Genomic_DNA"/>
</dbReference>
<comment type="caution">
    <text evidence="9">The sequence shown here is derived from an EMBL/GenBank/DDBJ whole genome shotgun (WGS) entry which is preliminary data.</text>
</comment>
<reference evidence="9 10" key="1">
    <citation type="submission" date="2020-04" db="EMBL/GenBank/DDBJ databases">
        <title>MicrobeNet Type strains.</title>
        <authorList>
            <person name="Nicholson A.C."/>
        </authorList>
    </citation>
    <scope>NUCLEOTIDE SEQUENCE [LARGE SCALE GENOMIC DNA]</scope>
    <source>
        <strain evidence="9 10">ATCC 23612</strain>
    </source>
</reference>
<protein>
    <submittedName>
        <fullName evidence="9">Ferredoxin</fullName>
    </submittedName>
</protein>
<dbReference type="Proteomes" id="UP000553209">
    <property type="component" value="Unassembled WGS sequence"/>
</dbReference>
<dbReference type="GO" id="GO:0046872">
    <property type="term" value="F:metal ion binding"/>
    <property type="evidence" value="ECO:0007669"/>
    <property type="project" value="UniProtKB-KW"/>
</dbReference>
<keyword evidence="3" id="KW-0479">Metal-binding</keyword>
<dbReference type="AlphaFoldDB" id="A0A7X6MDX5"/>
<evidence type="ECO:0000259" key="8">
    <source>
        <dbReference type="Pfam" id="PF06902"/>
    </source>
</evidence>
<dbReference type="Pfam" id="PF06902">
    <property type="entry name" value="Fer4_19"/>
    <property type="match status" value="1"/>
</dbReference>
<dbReference type="InterPro" id="IPR051269">
    <property type="entry name" value="Fe-S_cluster_ET"/>
</dbReference>
<keyword evidence="5" id="KW-0408">Iron</keyword>
<evidence type="ECO:0000313" key="10">
    <source>
        <dbReference type="Proteomes" id="UP000553209"/>
    </source>
</evidence>
<dbReference type="PANTHER" id="PTHR36923">
    <property type="entry name" value="FERREDOXIN"/>
    <property type="match status" value="1"/>
</dbReference>
<gene>
    <name evidence="9" type="ORF">HGB44_16005</name>
</gene>
<evidence type="ECO:0000256" key="6">
    <source>
        <dbReference type="ARBA" id="ARBA00023014"/>
    </source>
</evidence>
<dbReference type="SUPFAM" id="SSF54862">
    <property type="entry name" value="4Fe-4S ferredoxins"/>
    <property type="match status" value="1"/>
</dbReference>
<evidence type="ECO:0000256" key="3">
    <source>
        <dbReference type="ARBA" id="ARBA00022723"/>
    </source>
</evidence>
<evidence type="ECO:0000256" key="4">
    <source>
        <dbReference type="ARBA" id="ARBA00022982"/>
    </source>
</evidence>
<evidence type="ECO:0000256" key="5">
    <source>
        <dbReference type="ARBA" id="ARBA00023004"/>
    </source>
</evidence>
<dbReference type="GO" id="GO:0051538">
    <property type="term" value="F:3 iron, 4 sulfur cluster binding"/>
    <property type="evidence" value="ECO:0007669"/>
    <property type="project" value="UniProtKB-KW"/>
</dbReference>
<keyword evidence="7" id="KW-0003">3Fe-4S</keyword>
<evidence type="ECO:0000256" key="2">
    <source>
        <dbReference type="ARBA" id="ARBA00022448"/>
    </source>
</evidence>
<dbReference type="PANTHER" id="PTHR36923:SF3">
    <property type="entry name" value="FERREDOXIN"/>
    <property type="match status" value="1"/>
</dbReference>
<keyword evidence="2" id="KW-0813">Transport</keyword>
<dbReference type="Gene3D" id="3.30.70.20">
    <property type="match status" value="1"/>
</dbReference>
<evidence type="ECO:0000256" key="7">
    <source>
        <dbReference type="ARBA" id="ARBA00023291"/>
    </source>
</evidence>
<dbReference type="RefSeq" id="WP_061078579.1">
    <property type="nucleotide sequence ID" value="NZ_JAAXPG010000014.1"/>
</dbReference>
<keyword evidence="10" id="KW-1185">Reference proteome</keyword>
<evidence type="ECO:0000313" key="9">
    <source>
        <dbReference type="EMBL" id="NKY99155.1"/>
    </source>
</evidence>
<name>A0A7X6MDX5_9ACTN</name>